<proteinExistence type="predicted"/>
<accession>A0A3N4KH44</accession>
<evidence type="ECO:0000313" key="2">
    <source>
        <dbReference type="Proteomes" id="UP000277580"/>
    </source>
</evidence>
<dbReference type="EMBL" id="ML119177">
    <property type="protein sequence ID" value="RPB07681.1"/>
    <property type="molecule type" value="Genomic_DNA"/>
</dbReference>
<dbReference type="InParanoid" id="A0A3N4KH44"/>
<organism evidence="1 2">
    <name type="scientific">Morchella conica CCBAS932</name>
    <dbReference type="NCBI Taxonomy" id="1392247"/>
    <lineage>
        <taxon>Eukaryota</taxon>
        <taxon>Fungi</taxon>
        <taxon>Dikarya</taxon>
        <taxon>Ascomycota</taxon>
        <taxon>Pezizomycotina</taxon>
        <taxon>Pezizomycetes</taxon>
        <taxon>Pezizales</taxon>
        <taxon>Morchellaceae</taxon>
        <taxon>Morchella</taxon>
    </lineage>
</organism>
<reference evidence="1 2" key="1">
    <citation type="journal article" date="2018" name="Nat. Ecol. Evol.">
        <title>Pezizomycetes genomes reveal the molecular basis of ectomycorrhizal truffle lifestyle.</title>
        <authorList>
            <person name="Murat C."/>
            <person name="Payen T."/>
            <person name="Noel B."/>
            <person name="Kuo A."/>
            <person name="Morin E."/>
            <person name="Chen J."/>
            <person name="Kohler A."/>
            <person name="Krizsan K."/>
            <person name="Balestrini R."/>
            <person name="Da Silva C."/>
            <person name="Montanini B."/>
            <person name="Hainaut M."/>
            <person name="Levati E."/>
            <person name="Barry K.W."/>
            <person name="Belfiori B."/>
            <person name="Cichocki N."/>
            <person name="Clum A."/>
            <person name="Dockter R.B."/>
            <person name="Fauchery L."/>
            <person name="Guy J."/>
            <person name="Iotti M."/>
            <person name="Le Tacon F."/>
            <person name="Lindquist E.A."/>
            <person name="Lipzen A."/>
            <person name="Malagnac F."/>
            <person name="Mello A."/>
            <person name="Molinier V."/>
            <person name="Miyauchi S."/>
            <person name="Poulain J."/>
            <person name="Riccioni C."/>
            <person name="Rubini A."/>
            <person name="Sitrit Y."/>
            <person name="Splivallo R."/>
            <person name="Traeger S."/>
            <person name="Wang M."/>
            <person name="Zifcakova L."/>
            <person name="Wipf D."/>
            <person name="Zambonelli A."/>
            <person name="Paolocci F."/>
            <person name="Nowrousian M."/>
            <person name="Ottonello S."/>
            <person name="Baldrian P."/>
            <person name="Spatafora J.W."/>
            <person name="Henrissat B."/>
            <person name="Nagy L.G."/>
            <person name="Aury J.M."/>
            <person name="Wincker P."/>
            <person name="Grigoriev I.V."/>
            <person name="Bonfante P."/>
            <person name="Martin F.M."/>
        </authorList>
    </citation>
    <scope>NUCLEOTIDE SEQUENCE [LARGE SCALE GENOMIC DNA]</scope>
    <source>
        <strain evidence="1 2">CCBAS932</strain>
    </source>
</reference>
<keyword evidence="2" id="KW-1185">Reference proteome</keyword>
<dbReference type="AlphaFoldDB" id="A0A3N4KH44"/>
<evidence type="ECO:0000313" key="1">
    <source>
        <dbReference type="EMBL" id="RPB07681.1"/>
    </source>
</evidence>
<protein>
    <submittedName>
        <fullName evidence="1">Uncharacterized protein</fullName>
    </submittedName>
</protein>
<dbReference type="Proteomes" id="UP000277580">
    <property type="component" value="Unassembled WGS sequence"/>
</dbReference>
<gene>
    <name evidence="1" type="ORF">P167DRAFT_394578</name>
</gene>
<name>A0A3N4KH44_9PEZI</name>
<sequence>MCSVRDRVQRGTGARAQSADAPRGVLAFYLVSMIVSTSQAEVLSCGGIREQRM</sequence>